<comment type="caution">
    <text evidence="2">The sequence shown here is derived from an EMBL/GenBank/DDBJ whole genome shotgun (WGS) entry which is preliminary data.</text>
</comment>
<feature type="domain" description="Tetrapyrrole methylase" evidence="1">
    <location>
        <begin position="45"/>
        <end position="182"/>
    </location>
</feature>
<protein>
    <submittedName>
        <fullName evidence="2">SAM-dependent methyltransferase</fullName>
    </submittedName>
</protein>
<name>A0ABW8FTK4_9GAMM</name>
<evidence type="ECO:0000259" key="1">
    <source>
        <dbReference type="Pfam" id="PF00590"/>
    </source>
</evidence>
<gene>
    <name evidence="2" type="ORF">ACIPSN_01975</name>
</gene>
<dbReference type="CDD" id="cd19916">
    <property type="entry name" value="OphMA_like"/>
    <property type="match status" value="1"/>
</dbReference>
<dbReference type="InterPro" id="IPR000878">
    <property type="entry name" value="4pyrrol_Mease"/>
</dbReference>
<dbReference type="InterPro" id="IPR035996">
    <property type="entry name" value="4pyrrol_Methylase_sf"/>
</dbReference>
<keyword evidence="2" id="KW-0489">Methyltransferase</keyword>
<dbReference type="Proteomes" id="UP001617714">
    <property type="component" value="Unassembled WGS sequence"/>
</dbReference>
<dbReference type="Pfam" id="PF00590">
    <property type="entry name" value="TP_methylase"/>
    <property type="match status" value="1"/>
</dbReference>
<accession>A0ABW8FTK4</accession>
<evidence type="ECO:0000313" key="2">
    <source>
        <dbReference type="EMBL" id="MFJ5320159.1"/>
    </source>
</evidence>
<dbReference type="RefSeq" id="WP_052012013.1">
    <property type="nucleotide sequence ID" value="NZ_CP087392.1"/>
</dbReference>
<keyword evidence="2" id="KW-0808">Transferase</keyword>
<evidence type="ECO:0000313" key="3">
    <source>
        <dbReference type="Proteomes" id="UP001617714"/>
    </source>
</evidence>
<dbReference type="EMBL" id="JBIXKD010000002">
    <property type="protein sequence ID" value="MFJ5320159.1"/>
    <property type="molecule type" value="Genomic_DNA"/>
</dbReference>
<reference evidence="2 3" key="1">
    <citation type="submission" date="2024-10" db="EMBL/GenBank/DDBJ databases">
        <authorList>
            <person name="Lu C.-H."/>
        </authorList>
    </citation>
    <scope>NUCLEOTIDE SEQUENCE [LARGE SCALE GENOMIC DNA]</scope>
    <source>
        <strain evidence="2 3">22QBSP01-2</strain>
    </source>
</reference>
<sequence length="728" mass="81416">MLDIHHSKCYPQKKERTQAWEDLARDIAKANVHNGGVVAGGAPGKLTIIGSGIEAVSFSRQDENFINTADYVFYCVADPATVVWIKEQRPDAFDLYVFYDDSKPRYATYMQMTEAMLHHVRRGKHVVGVYYGHPGIFVLSTHRAIEIARKEGHTALMRPGISALDCLCADLGVDPSSPGLQTYEASDMMIRDKQPDTAAHVVLWQVGLIGELGYRRLGYLNNNFILLVDYLKAFYSEDHTVINYVASRYPGIPPTIEQYCIRDLYDPSIQQKVTGISTFYLPPKDIRPINPERAIQLGLLKPGHKPLNPSSPLRKIAEYSKKEKRALDALVDFKVPAGYKWQEDTLAARFIVELLQNPDLLKRYEANSFDALSTPPFQGMGEREMKLMASKDPGMVQIAAKGLHKRSAGNRALLDDIVRHPRIARRIIKTKKISQLHDLFEHYGVSYNELPHDAARAGQRTAYVWSGIYYDANTRTVICMLAPFSGHNKIALYINGEAIHRADFHNGCLSWKTEGGNQTEGMFRFARTNRYRTVAVGSISANGRAGYAEGRIDAVALMPFTASTAKLAEREAIMAEQIADLFSGSYLLRRKQYGISQILEAYVEGCTLFLNGKPVPLCRREGNSIVWQGKNETGRLSFVFDPLSGTHHCFGVDESGSGLTGMKKLEDGVVLRPVPWFELGVPEAEARYITQFARLGADSGGILFWANWQKIVQSNLATAKLTVLLEQE</sequence>
<keyword evidence="3" id="KW-1185">Reference proteome</keyword>
<proteinExistence type="predicted"/>
<dbReference type="GeneID" id="90771416"/>
<organism evidence="2 3">
    <name type="scientific">Pectobacterium parvum</name>
    <dbReference type="NCBI Taxonomy" id="2778550"/>
    <lineage>
        <taxon>Bacteria</taxon>
        <taxon>Pseudomonadati</taxon>
        <taxon>Pseudomonadota</taxon>
        <taxon>Gammaproteobacteria</taxon>
        <taxon>Enterobacterales</taxon>
        <taxon>Pectobacteriaceae</taxon>
        <taxon>Pectobacterium</taxon>
    </lineage>
</organism>
<dbReference type="GO" id="GO:0032259">
    <property type="term" value="P:methylation"/>
    <property type="evidence" value="ECO:0007669"/>
    <property type="project" value="UniProtKB-KW"/>
</dbReference>
<dbReference type="GO" id="GO:0008168">
    <property type="term" value="F:methyltransferase activity"/>
    <property type="evidence" value="ECO:0007669"/>
    <property type="project" value="UniProtKB-KW"/>
</dbReference>
<dbReference type="SUPFAM" id="SSF53790">
    <property type="entry name" value="Tetrapyrrole methylase"/>
    <property type="match status" value="1"/>
</dbReference>
<dbReference type="InterPro" id="IPR014777">
    <property type="entry name" value="4pyrrole_Mease_sub1"/>
</dbReference>
<dbReference type="Gene3D" id="3.40.1010.10">
    <property type="entry name" value="Cobalt-precorrin-4 Transmethylase, Domain 1"/>
    <property type="match status" value="1"/>
</dbReference>